<feature type="domain" description="4Fe-4S ferredoxin-type" evidence="5">
    <location>
        <begin position="18"/>
        <end position="47"/>
    </location>
</feature>
<dbReference type="InterPro" id="IPR017896">
    <property type="entry name" value="4Fe4S_Fe-S-bd"/>
</dbReference>
<dbReference type="Pfam" id="PF12838">
    <property type="entry name" value="Fer4_7"/>
    <property type="match status" value="1"/>
</dbReference>
<dbReference type="Gene3D" id="3.30.70.20">
    <property type="match status" value="1"/>
</dbReference>
<evidence type="ECO:0000313" key="6">
    <source>
        <dbReference type="EMBL" id="MCJ8500826.1"/>
    </source>
</evidence>
<dbReference type="InterPro" id="IPR050572">
    <property type="entry name" value="Fe-S_Ferredoxin"/>
</dbReference>
<protein>
    <submittedName>
        <fullName evidence="6">4Fe-4S binding protein</fullName>
    </submittedName>
</protein>
<evidence type="ECO:0000259" key="5">
    <source>
        <dbReference type="PROSITE" id="PS51379"/>
    </source>
</evidence>
<dbReference type="SUPFAM" id="SSF54862">
    <property type="entry name" value="4Fe-4S ferredoxins"/>
    <property type="match status" value="1"/>
</dbReference>
<keyword evidence="3" id="KW-0408">Iron</keyword>
<evidence type="ECO:0000256" key="1">
    <source>
        <dbReference type="ARBA" id="ARBA00022485"/>
    </source>
</evidence>
<sequence>MEFWRVPLDTNTIEIAHGEVHIIEDRCKGCGYCIEFCPRSILAFAERFNAKGYHPPEVLRPEGCVNCHYCEIICPEFAIFSVAAPPPAPTA</sequence>
<dbReference type="InterPro" id="IPR017900">
    <property type="entry name" value="4Fe4S_Fe_S_CS"/>
</dbReference>
<keyword evidence="7" id="KW-1185">Reference proteome</keyword>
<dbReference type="PANTHER" id="PTHR43687:SF4">
    <property type="entry name" value="BLR5484 PROTEIN"/>
    <property type="match status" value="1"/>
</dbReference>
<keyword evidence="1" id="KW-0004">4Fe-4S</keyword>
<dbReference type="PANTHER" id="PTHR43687">
    <property type="entry name" value="ADENYLYLSULFATE REDUCTASE, BETA SUBUNIT"/>
    <property type="match status" value="1"/>
</dbReference>
<accession>A0AA41R321</accession>
<comment type="caution">
    <text evidence="6">The sequence shown here is derived from an EMBL/GenBank/DDBJ whole genome shotgun (WGS) entry which is preliminary data.</text>
</comment>
<dbReference type="GO" id="GO:0051539">
    <property type="term" value="F:4 iron, 4 sulfur cluster binding"/>
    <property type="evidence" value="ECO:0007669"/>
    <property type="project" value="UniProtKB-KW"/>
</dbReference>
<dbReference type="AlphaFoldDB" id="A0AA41R321"/>
<dbReference type="Proteomes" id="UP001165427">
    <property type="component" value="Unassembled WGS sequence"/>
</dbReference>
<gene>
    <name evidence="6" type="ORF">MRX98_09610</name>
</gene>
<evidence type="ECO:0000313" key="7">
    <source>
        <dbReference type="Proteomes" id="UP001165427"/>
    </source>
</evidence>
<name>A0AA41R321_9BACT</name>
<feature type="domain" description="4Fe-4S ferredoxin-type" evidence="5">
    <location>
        <begin position="54"/>
        <end position="85"/>
    </location>
</feature>
<keyword evidence="4" id="KW-0411">Iron-sulfur</keyword>
<dbReference type="PROSITE" id="PS00198">
    <property type="entry name" value="4FE4S_FER_1"/>
    <property type="match status" value="2"/>
</dbReference>
<dbReference type="GO" id="GO:0046872">
    <property type="term" value="F:metal ion binding"/>
    <property type="evidence" value="ECO:0007669"/>
    <property type="project" value="UniProtKB-KW"/>
</dbReference>
<dbReference type="PROSITE" id="PS51379">
    <property type="entry name" value="4FE4S_FER_2"/>
    <property type="match status" value="2"/>
</dbReference>
<evidence type="ECO:0000256" key="3">
    <source>
        <dbReference type="ARBA" id="ARBA00023004"/>
    </source>
</evidence>
<dbReference type="RefSeq" id="WP_246906405.1">
    <property type="nucleotide sequence ID" value="NZ_JALJRB010000008.1"/>
</dbReference>
<reference evidence="6" key="1">
    <citation type="submission" date="2022-04" db="EMBL/GenBank/DDBJ databases">
        <title>Desulfatitalea alkaliphila sp. nov., a novel anaerobic sulfate-reducing bacterium isolated from terrestrial mud volcano, Taman Peninsula, Russia.</title>
        <authorList>
            <person name="Khomyakova M.A."/>
            <person name="Merkel A.Y."/>
            <person name="Slobodkin A.I."/>
        </authorList>
    </citation>
    <scope>NUCLEOTIDE SEQUENCE</scope>
    <source>
        <strain evidence="6">M08but</strain>
    </source>
</reference>
<dbReference type="EMBL" id="JALJRB010000008">
    <property type="protein sequence ID" value="MCJ8500826.1"/>
    <property type="molecule type" value="Genomic_DNA"/>
</dbReference>
<organism evidence="6 7">
    <name type="scientific">Desulfatitalea alkaliphila</name>
    <dbReference type="NCBI Taxonomy" id="2929485"/>
    <lineage>
        <taxon>Bacteria</taxon>
        <taxon>Pseudomonadati</taxon>
        <taxon>Thermodesulfobacteriota</taxon>
        <taxon>Desulfobacteria</taxon>
        <taxon>Desulfobacterales</taxon>
        <taxon>Desulfosarcinaceae</taxon>
        <taxon>Desulfatitalea</taxon>
    </lineage>
</organism>
<proteinExistence type="predicted"/>
<evidence type="ECO:0000256" key="2">
    <source>
        <dbReference type="ARBA" id="ARBA00022723"/>
    </source>
</evidence>
<keyword evidence="2" id="KW-0479">Metal-binding</keyword>
<evidence type="ECO:0000256" key="4">
    <source>
        <dbReference type="ARBA" id="ARBA00023014"/>
    </source>
</evidence>